<dbReference type="InterPro" id="IPR006047">
    <property type="entry name" value="GH13_cat_dom"/>
</dbReference>
<proteinExistence type="inferred from homology"/>
<dbReference type="STRING" id="216938.SHELI_v1c09320"/>
<dbReference type="SMART" id="SM00642">
    <property type="entry name" value="Aamy"/>
    <property type="match status" value="1"/>
</dbReference>
<dbReference type="PANTHER" id="PTHR10357:SF179">
    <property type="entry name" value="NEUTRAL AND BASIC AMINO ACID TRANSPORT PROTEIN RBAT"/>
    <property type="match status" value="1"/>
</dbReference>
<accession>A0A1B3SLS0</accession>
<dbReference type="PATRIC" id="fig|216938.3.peg.947"/>
<dbReference type="InterPro" id="IPR013780">
    <property type="entry name" value="Glyco_hydro_b"/>
</dbReference>
<dbReference type="CDD" id="cd11333">
    <property type="entry name" value="AmyAc_SI_OligoGlu_DGase"/>
    <property type="match status" value="1"/>
</dbReference>
<organism evidence="5 6">
    <name type="scientific">Spiroplasma helicoides</name>
    <dbReference type="NCBI Taxonomy" id="216938"/>
    <lineage>
        <taxon>Bacteria</taxon>
        <taxon>Bacillati</taxon>
        <taxon>Mycoplasmatota</taxon>
        <taxon>Mollicutes</taxon>
        <taxon>Entomoplasmatales</taxon>
        <taxon>Spiroplasmataceae</taxon>
        <taxon>Spiroplasma</taxon>
    </lineage>
</organism>
<dbReference type="SUPFAM" id="SSF51011">
    <property type="entry name" value="Glycosyl hydrolase domain"/>
    <property type="match status" value="1"/>
</dbReference>
<evidence type="ECO:0000256" key="1">
    <source>
        <dbReference type="ARBA" id="ARBA00008061"/>
    </source>
</evidence>
<dbReference type="FunFam" id="3.90.400.10:FF:000002">
    <property type="entry name" value="Sucrose isomerase"/>
    <property type="match status" value="1"/>
</dbReference>
<dbReference type="EMBL" id="CP017015">
    <property type="protein sequence ID" value="AOG60881.1"/>
    <property type="molecule type" value="Genomic_DNA"/>
</dbReference>
<sequence>MKKWWMNEIVYQIYPKSFKDSNNDGIGDINGITEKLDYLKDLGITMIWICPIFKSPMADNGYDISDFKDIDPQFGSMQDFEKLLRESKKVGIKILLDLVVNHTSDEHEWFKKALEDKNSKYKNYYIFKKGIDGQPPNNWRSIFGGSVWEKVDDEYYFHAFHKKQPDLNWENKEMREEIYAMINWWLEKGIAGFRIDSITFIKKDQDYSSLPSDGADGLVTCKHKTRNRPGIEHFLLELKEKTFAKYDALTVGEAPGVDYNDFTKYIGEDGYFSMIFDFKYADIDVESGTDWFKRTNWKVSDFKNKLFKSQEEIQKIGWSANFLENHDQPRVLSKLIKEPEFQNETAAKALAILLMTLRGVPFIYQGQELGMKNFVRNNIREFDDISSIDNYYRSIKEGFTEQEALNFINLRSRDNTRTPMLWNLEKGFGFSEAKPWIEYSNHNDGICSINNNVYDFYKKLISLKKESEYSELITFGKFSSIEIDKEAIICFSREYNNKKLLVFINLGAQEVNIEAPTKIKNVILNNYEDIKILDKKITMKPYQGIIVEVSNDKS</sequence>
<feature type="domain" description="Glycosyl hydrolase family 13 catalytic" evidence="4">
    <location>
        <begin position="12"/>
        <end position="417"/>
    </location>
</feature>
<dbReference type="InterPro" id="IPR056300">
    <property type="entry name" value="SusG-like_C"/>
</dbReference>
<dbReference type="GO" id="GO:0004556">
    <property type="term" value="F:alpha-amylase activity"/>
    <property type="evidence" value="ECO:0007669"/>
    <property type="project" value="TreeGrafter"/>
</dbReference>
<keyword evidence="6" id="KW-1185">Reference proteome</keyword>
<keyword evidence="3" id="KW-0326">Glycosidase</keyword>
<dbReference type="SUPFAM" id="SSF51445">
    <property type="entry name" value="(Trans)glycosidases"/>
    <property type="match status" value="1"/>
</dbReference>
<name>A0A1B3SLS0_9MOLU</name>
<evidence type="ECO:0000259" key="4">
    <source>
        <dbReference type="SMART" id="SM00642"/>
    </source>
</evidence>
<dbReference type="OrthoDB" id="9805159at2"/>
<protein>
    <submittedName>
        <fullName evidence="5">Alpha-glucosidase</fullName>
    </submittedName>
</protein>
<dbReference type="Gene3D" id="2.60.40.1180">
    <property type="entry name" value="Golgi alpha-mannosidase II"/>
    <property type="match status" value="1"/>
</dbReference>
<reference evidence="5 6" key="1">
    <citation type="submission" date="2016-08" db="EMBL/GenBank/DDBJ databases">
        <title>Complete genome sequence of Spiroplasma helicoides TABS-2 (DSM 22551).</title>
        <authorList>
            <person name="Shen W.-Y."/>
            <person name="Lo W.-S."/>
            <person name="Lai Y.-C."/>
            <person name="Kuo C.-H."/>
        </authorList>
    </citation>
    <scope>NUCLEOTIDE SEQUENCE [LARGE SCALE GENOMIC DNA]</scope>
    <source>
        <strain evidence="5 6">TABS-2</strain>
    </source>
</reference>
<dbReference type="PANTHER" id="PTHR10357">
    <property type="entry name" value="ALPHA-AMYLASE FAMILY MEMBER"/>
    <property type="match status" value="1"/>
</dbReference>
<dbReference type="InterPro" id="IPR017853">
    <property type="entry name" value="GH"/>
</dbReference>
<dbReference type="AlphaFoldDB" id="A0A1B3SLS0"/>
<evidence type="ECO:0000256" key="3">
    <source>
        <dbReference type="ARBA" id="ARBA00023295"/>
    </source>
</evidence>
<keyword evidence="2" id="KW-0378">Hydrolase</keyword>
<dbReference type="InterPro" id="IPR045857">
    <property type="entry name" value="O16G_dom_2"/>
</dbReference>
<gene>
    <name evidence="5" type="primary">malZ</name>
    <name evidence="5" type="ORF">SHELI_v1c09320</name>
</gene>
<dbReference type="Pfam" id="PF23915">
    <property type="entry name" value="SusG_C"/>
    <property type="match status" value="1"/>
</dbReference>
<dbReference type="Gene3D" id="3.20.20.80">
    <property type="entry name" value="Glycosidases"/>
    <property type="match status" value="1"/>
</dbReference>
<dbReference type="KEGG" id="shj:SHELI_v1c09320"/>
<dbReference type="GO" id="GO:0009313">
    <property type="term" value="P:oligosaccharide catabolic process"/>
    <property type="evidence" value="ECO:0007669"/>
    <property type="project" value="TreeGrafter"/>
</dbReference>
<dbReference type="FunFam" id="3.20.20.80:FF:000064">
    <property type="entry name" value="Oligo-1,6-glucosidase"/>
    <property type="match status" value="1"/>
</dbReference>
<dbReference type="Pfam" id="PF00128">
    <property type="entry name" value="Alpha-amylase"/>
    <property type="match status" value="1"/>
</dbReference>
<evidence type="ECO:0000313" key="6">
    <source>
        <dbReference type="Proteomes" id="UP000094378"/>
    </source>
</evidence>
<evidence type="ECO:0000256" key="2">
    <source>
        <dbReference type="ARBA" id="ARBA00022801"/>
    </source>
</evidence>
<dbReference type="Gene3D" id="3.90.400.10">
    <property type="entry name" value="Oligo-1,6-glucosidase, Domain 2"/>
    <property type="match status" value="1"/>
</dbReference>
<comment type="similarity">
    <text evidence="1">Belongs to the glycosyl hydrolase 13 family.</text>
</comment>
<dbReference type="Proteomes" id="UP000094378">
    <property type="component" value="Chromosome"/>
</dbReference>
<evidence type="ECO:0000313" key="5">
    <source>
        <dbReference type="EMBL" id="AOG60881.1"/>
    </source>
</evidence>
<dbReference type="RefSeq" id="WP_069117157.1">
    <property type="nucleotide sequence ID" value="NZ_CP017015.1"/>
</dbReference>